<evidence type="ECO:0008006" key="3">
    <source>
        <dbReference type="Google" id="ProtNLM"/>
    </source>
</evidence>
<gene>
    <name evidence="1" type="ORF">AWB68_06431</name>
</gene>
<keyword evidence="2" id="KW-1185">Reference proteome</keyword>
<evidence type="ECO:0000313" key="1">
    <source>
        <dbReference type="EMBL" id="SAL82225.1"/>
    </source>
</evidence>
<accession>A0A158KMK3</accession>
<dbReference type="RefSeq" id="WP_200828858.1">
    <property type="nucleotide sequence ID" value="NZ_FCON02000116.1"/>
</dbReference>
<dbReference type="Proteomes" id="UP000054770">
    <property type="component" value="Unassembled WGS sequence"/>
</dbReference>
<name>A0A158KMK3_9BURK</name>
<proteinExistence type="predicted"/>
<sequence length="265" mass="30840">MKIYLDYNLFAYMYDETRLDLNAKVRALSDRHMFPYSPAHMEEIATAVMNAPTIETMDRLEAAMRKIDSVSQISRNVELFPVSSGPMVLKEEQPLACFRRVVLHYDKNPIVEENEEQILAFFKVGDPHGKLANKVSNLADDFLLNSDHGRDLQLKLLLDIDFSFRCKSHGVKDFTWPEISGHFPVLERAIELAMNFLEQSRYRPEHISKSRSRMHDVTHCIYATGCDQFVTHDKRLNDKVRAVYRYFGVPTRVLTLEEFVARDYD</sequence>
<protein>
    <recommendedName>
        <fullName evidence="3">PIN domain-containing protein</fullName>
    </recommendedName>
</protein>
<dbReference type="AlphaFoldDB" id="A0A158KMK3"/>
<organism evidence="1 2">
    <name type="scientific">Caballeronia choica</name>
    <dbReference type="NCBI Taxonomy" id="326476"/>
    <lineage>
        <taxon>Bacteria</taxon>
        <taxon>Pseudomonadati</taxon>
        <taxon>Pseudomonadota</taxon>
        <taxon>Betaproteobacteria</taxon>
        <taxon>Burkholderiales</taxon>
        <taxon>Burkholderiaceae</taxon>
        <taxon>Caballeronia</taxon>
    </lineage>
</organism>
<comment type="caution">
    <text evidence="1">The sequence shown here is derived from an EMBL/GenBank/DDBJ whole genome shotgun (WGS) entry which is preliminary data.</text>
</comment>
<evidence type="ECO:0000313" key="2">
    <source>
        <dbReference type="Proteomes" id="UP000054770"/>
    </source>
</evidence>
<reference evidence="1" key="1">
    <citation type="submission" date="2016-01" db="EMBL/GenBank/DDBJ databases">
        <authorList>
            <person name="Peeters C."/>
        </authorList>
    </citation>
    <scope>NUCLEOTIDE SEQUENCE [LARGE SCALE GENOMIC DNA]</scope>
    <source>
        <strain evidence="1">LMG 22940</strain>
    </source>
</reference>
<dbReference type="EMBL" id="FCON02000116">
    <property type="protein sequence ID" value="SAL82225.1"/>
    <property type="molecule type" value="Genomic_DNA"/>
</dbReference>